<reference evidence="2" key="2">
    <citation type="submission" date="2022-01" db="EMBL/GenBank/DDBJ databases">
        <authorList>
            <person name="Yamashiro T."/>
            <person name="Shiraishi A."/>
            <person name="Satake H."/>
            <person name="Nakayama K."/>
        </authorList>
    </citation>
    <scope>NUCLEOTIDE SEQUENCE</scope>
</reference>
<name>A0ABQ5CPI4_9ASTR</name>
<evidence type="ECO:0000256" key="1">
    <source>
        <dbReference type="SAM" id="MobiDB-lite"/>
    </source>
</evidence>
<evidence type="ECO:0000313" key="2">
    <source>
        <dbReference type="EMBL" id="GJT28624.1"/>
    </source>
</evidence>
<evidence type="ECO:0000313" key="3">
    <source>
        <dbReference type="Proteomes" id="UP001151760"/>
    </source>
</evidence>
<feature type="region of interest" description="Disordered" evidence="1">
    <location>
        <begin position="1"/>
        <end position="21"/>
    </location>
</feature>
<proteinExistence type="predicted"/>
<gene>
    <name evidence="2" type="ORF">Tco_0908899</name>
</gene>
<sequence>MISTHRQSLADVGSDTRPPMLERGSYVPWESRFMRYIDRKKDARKLLKRSIEVGPYKFKKISATATTDAMTETEDDLAGDDLKQNEADIDAMNLILLSIPNDIYNSMDACENEKDM</sequence>
<reference evidence="2" key="1">
    <citation type="journal article" date="2022" name="Int. J. Mol. Sci.">
        <title>Draft Genome of Tanacetum Coccineum: Genomic Comparison of Closely Related Tanacetum-Family Plants.</title>
        <authorList>
            <person name="Yamashiro T."/>
            <person name="Shiraishi A."/>
            <person name="Nakayama K."/>
            <person name="Satake H."/>
        </authorList>
    </citation>
    <scope>NUCLEOTIDE SEQUENCE</scope>
</reference>
<keyword evidence="3" id="KW-1185">Reference proteome</keyword>
<protein>
    <submittedName>
        <fullName evidence="2">Uncharacterized protein</fullName>
    </submittedName>
</protein>
<comment type="caution">
    <text evidence="2">The sequence shown here is derived from an EMBL/GenBank/DDBJ whole genome shotgun (WGS) entry which is preliminary data.</text>
</comment>
<dbReference type="Proteomes" id="UP001151760">
    <property type="component" value="Unassembled WGS sequence"/>
</dbReference>
<accession>A0ABQ5CPI4</accession>
<dbReference type="EMBL" id="BQNB010014475">
    <property type="protein sequence ID" value="GJT28624.1"/>
    <property type="molecule type" value="Genomic_DNA"/>
</dbReference>
<organism evidence="2 3">
    <name type="scientific">Tanacetum coccineum</name>
    <dbReference type="NCBI Taxonomy" id="301880"/>
    <lineage>
        <taxon>Eukaryota</taxon>
        <taxon>Viridiplantae</taxon>
        <taxon>Streptophyta</taxon>
        <taxon>Embryophyta</taxon>
        <taxon>Tracheophyta</taxon>
        <taxon>Spermatophyta</taxon>
        <taxon>Magnoliopsida</taxon>
        <taxon>eudicotyledons</taxon>
        <taxon>Gunneridae</taxon>
        <taxon>Pentapetalae</taxon>
        <taxon>asterids</taxon>
        <taxon>campanulids</taxon>
        <taxon>Asterales</taxon>
        <taxon>Asteraceae</taxon>
        <taxon>Asteroideae</taxon>
        <taxon>Anthemideae</taxon>
        <taxon>Anthemidinae</taxon>
        <taxon>Tanacetum</taxon>
    </lineage>
</organism>